<evidence type="ECO:0000256" key="1">
    <source>
        <dbReference type="SAM" id="MobiDB-lite"/>
    </source>
</evidence>
<proteinExistence type="predicted"/>
<dbReference type="GO" id="GO:0140560">
    <property type="term" value="F:xylosyl alpha-1,3-xylosyltransferase activity"/>
    <property type="evidence" value="ECO:0007669"/>
    <property type="project" value="TreeGrafter"/>
</dbReference>
<evidence type="ECO:0000313" key="3">
    <source>
        <dbReference type="Proteomes" id="UP000192578"/>
    </source>
</evidence>
<dbReference type="Gene3D" id="3.90.550.10">
    <property type="entry name" value="Spore Coat Polysaccharide Biosynthesis Protein SpsA, Chain A"/>
    <property type="match status" value="1"/>
</dbReference>
<gene>
    <name evidence="2" type="ORF">BV898_13476</name>
</gene>
<dbReference type="GO" id="GO:0005789">
    <property type="term" value="C:endoplasmic reticulum membrane"/>
    <property type="evidence" value="ECO:0007669"/>
    <property type="project" value="TreeGrafter"/>
</dbReference>
<accession>A0A1W0WAN5</accession>
<dbReference type="AlphaFoldDB" id="A0A1W0WAN5"/>
<dbReference type="InterPro" id="IPR042465">
    <property type="entry name" value="XXLT1"/>
</dbReference>
<dbReference type="SUPFAM" id="SSF53448">
    <property type="entry name" value="Nucleotide-diphospho-sugar transferases"/>
    <property type="match status" value="1"/>
</dbReference>
<evidence type="ECO:0000313" key="2">
    <source>
        <dbReference type="EMBL" id="OQV12286.1"/>
    </source>
</evidence>
<comment type="caution">
    <text evidence="2">The sequence shown here is derived from an EMBL/GenBank/DDBJ whole genome shotgun (WGS) entry which is preliminary data.</text>
</comment>
<dbReference type="PANTHER" id="PTHR46612:SF1">
    <property type="entry name" value="XYLOSIDE XYLOSYLTRANSFERASE 1"/>
    <property type="match status" value="1"/>
</dbReference>
<dbReference type="GO" id="GO:0016266">
    <property type="term" value="P:protein O-linked glycosylation via N-acetyl-galactosamine"/>
    <property type="evidence" value="ECO:0007669"/>
    <property type="project" value="TreeGrafter"/>
</dbReference>
<dbReference type="PANTHER" id="PTHR46612">
    <property type="entry name" value="XYLOSIDE XYLOSYLTRANSFERASE 1"/>
    <property type="match status" value="1"/>
</dbReference>
<dbReference type="EMBL" id="MTYJ01000149">
    <property type="protein sequence ID" value="OQV12286.1"/>
    <property type="molecule type" value="Genomic_DNA"/>
</dbReference>
<name>A0A1W0WAN5_HYPEX</name>
<protein>
    <submittedName>
        <fullName evidence="2">Xyloside xylosyltransferase 1</fullName>
    </submittedName>
</protein>
<keyword evidence="3" id="KW-1185">Reference proteome</keyword>
<reference evidence="3" key="1">
    <citation type="submission" date="2017-01" db="EMBL/GenBank/DDBJ databases">
        <title>Comparative genomics of anhydrobiosis in the tardigrade Hypsibius dujardini.</title>
        <authorList>
            <person name="Yoshida Y."/>
            <person name="Koutsovoulos G."/>
            <person name="Laetsch D."/>
            <person name="Stevens L."/>
            <person name="Kumar S."/>
            <person name="Horikawa D."/>
            <person name="Ishino K."/>
            <person name="Komine S."/>
            <person name="Tomita M."/>
            <person name="Blaxter M."/>
            <person name="Arakawa K."/>
        </authorList>
    </citation>
    <scope>NUCLEOTIDE SEQUENCE [LARGE SCALE GENOMIC DNA]</scope>
    <source>
        <strain evidence="3">Z151</strain>
    </source>
</reference>
<dbReference type="OrthoDB" id="411524at2759"/>
<dbReference type="InterPro" id="IPR029044">
    <property type="entry name" value="Nucleotide-diphossugar_trans"/>
</dbReference>
<feature type="region of interest" description="Disordered" evidence="1">
    <location>
        <begin position="242"/>
        <end position="296"/>
    </location>
</feature>
<organism evidence="2 3">
    <name type="scientific">Hypsibius exemplaris</name>
    <name type="common">Freshwater tardigrade</name>
    <dbReference type="NCBI Taxonomy" id="2072580"/>
    <lineage>
        <taxon>Eukaryota</taxon>
        <taxon>Metazoa</taxon>
        <taxon>Ecdysozoa</taxon>
        <taxon>Tardigrada</taxon>
        <taxon>Eutardigrada</taxon>
        <taxon>Parachela</taxon>
        <taxon>Hypsibioidea</taxon>
        <taxon>Hypsibiidae</taxon>
        <taxon>Hypsibius</taxon>
    </lineage>
</organism>
<dbReference type="Proteomes" id="UP000192578">
    <property type="component" value="Unassembled WGS sequence"/>
</dbReference>
<sequence>MRRIPRLYGRRRGIFLAISLILAVWIIFVFVFLPAPAPASSAPFPGTNSTDLLENSSTTGKSTTTLPSASAYIPLLFILEQADKNSFLLLKLLRCLRSVVATGHAPVNVIIISERKSFDLAESAIKRNVTSDKAKLRLSYLNLDDAVALSRDILGPIKSRLFPTARTTSTLSQTAFFLSTVLHQLLPFHNRVLYIDADTVFHSDIAGLYRQFDRFSDRNLFAAAYEQQPTYRHALATYRKSHPNTTFGSAPPGGNPDITLGSAPPGGNPDAMLGSAPPGGRSHPDTTLRSAPSGGNPGINSGVLLIDLNRLRRSAQFQAALQPDAIGNLTEKYSFADHLRGDQDLLTLWSFEYPHWFHVMPCEWNRQLCVRWKSKGYAEVFEAYHACSNRVMIYHANCNTRVPVK</sequence>